<dbReference type="GO" id="GO:0005743">
    <property type="term" value="C:mitochondrial inner membrane"/>
    <property type="evidence" value="ECO:0007669"/>
    <property type="project" value="TreeGrafter"/>
</dbReference>
<name>A0A2P5YR61_GOSBA</name>
<evidence type="ECO:0000313" key="2">
    <source>
        <dbReference type="Proteomes" id="UP000239757"/>
    </source>
</evidence>
<gene>
    <name evidence="1" type="ORF">GOBAR_AA02512</name>
</gene>
<dbReference type="AlphaFoldDB" id="A0A2P5YR61"/>
<proteinExistence type="predicted"/>
<dbReference type="OrthoDB" id="17089at2759"/>
<protein>
    <submittedName>
        <fullName evidence="1">Uncharacterized protein</fullName>
    </submittedName>
</protein>
<dbReference type="PANTHER" id="PTHR28106">
    <property type="entry name" value="MITOCHONDRIAL ATPASE COMPLEX SUBUNIT ATP10"/>
    <property type="match status" value="1"/>
</dbReference>
<reference evidence="1 2" key="1">
    <citation type="submission" date="2015-01" db="EMBL/GenBank/DDBJ databases">
        <title>Genome of allotetraploid Gossypium barbadense reveals genomic plasticity and fiber elongation in cotton evolution.</title>
        <authorList>
            <person name="Chen X."/>
            <person name="Liu X."/>
            <person name="Zhao B."/>
            <person name="Zheng H."/>
            <person name="Hu Y."/>
            <person name="Lu G."/>
            <person name="Yang C."/>
            <person name="Chen J."/>
            <person name="Shan C."/>
            <person name="Zhang L."/>
            <person name="Zhou Y."/>
            <person name="Wang L."/>
            <person name="Guo W."/>
            <person name="Bai Y."/>
            <person name="Ruan J."/>
            <person name="Shangguan X."/>
            <person name="Mao Y."/>
            <person name="Jiang J."/>
            <person name="Zhu Y."/>
            <person name="Lei J."/>
            <person name="Kang H."/>
            <person name="Chen S."/>
            <person name="He X."/>
            <person name="Wang R."/>
            <person name="Wang Y."/>
            <person name="Chen J."/>
            <person name="Wang L."/>
            <person name="Yu S."/>
            <person name="Wang B."/>
            <person name="Wei J."/>
            <person name="Song S."/>
            <person name="Lu X."/>
            <person name="Gao Z."/>
            <person name="Gu W."/>
            <person name="Deng X."/>
            <person name="Ma D."/>
            <person name="Wang S."/>
            <person name="Liang W."/>
            <person name="Fang L."/>
            <person name="Cai C."/>
            <person name="Zhu X."/>
            <person name="Zhou B."/>
            <person name="Zhang Y."/>
            <person name="Chen Z."/>
            <person name="Xu S."/>
            <person name="Zhu R."/>
            <person name="Wang S."/>
            <person name="Zhang T."/>
            <person name="Zhao G."/>
        </authorList>
    </citation>
    <scope>NUCLEOTIDE SEQUENCE [LARGE SCALE GENOMIC DNA]</scope>
    <source>
        <strain evidence="2">cv. Xinhai21</strain>
        <tissue evidence="1">Leaf</tissue>
    </source>
</reference>
<dbReference type="Proteomes" id="UP000239757">
    <property type="component" value="Unassembled WGS sequence"/>
</dbReference>
<sequence>MSKTGNADELNRGYFDDISELKQHGGKIALANKILILGIAARKFPAMDVIYSDGRKSKLPIVFYASGVGASKLAVPEASLVCLSLRANSQIVHCFKIVIKRHISDSMAMEGLWSILEASLFMTPFSESKSVQLYEFCFVSLRRCLFACLKISATKQSLRFSILGERVEYFWLAWSSLVLTLKACWLNRMNKFTVLRDLNFVAENLGVEFFKGTVVV</sequence>
<dbReference type="InterPro" id="IPR007849">
    <property type="entry name" value="ATP10"/>
</dbReference>
<organism evidence="1 2">
    <name type="scientific">Gossypium barbadense</name>
    <name type="common">Sea Island cotton</name>
    <name type="synonym">Hibiscus barbadensis</name>
    <dbReference type="NCBI Taxonomy" id="3634"/>
    <lineage>
        <taxon>Eukaryota</taxon>
        <taxon>Viridiplantae</taxon>
        <taxon>Streptophyta</taxon>
        <taxon>Embryophyta</taxon>
        <taxon>Tracheophyta</taxon>
        <taxon>Spermatophyta</taxon>
        <taxon>Magnoliopsida</taxon>
        <taxon>eudicotyledons</taxon>
        <taxon>Gunneridae</taxon>
        <taxon>Pentapetalae</taxon>
        <taxon>rosids</taxon>
        <taxon>malvids</taxon>
        <taxon>Malvales</taxon>
        <taxon>Malvaceae</taxon>
        <taxon>Malvoideae</taxon>
        <taxon>Gossypium</taxon>
    </lineage>
</organism>
<dbReference type="GO" id="GO:0033615">
    <property type="term" value="P:mitochondrial proton-transporting ATP synthase complex assembly"/>
    <property type="evidence" value="ECO:0007669"/>
    <property type="project" value="TreeGrafter"/>
</dbReference>
<evidence type="ECO:0000313" key="1">
    <source>
        <dbReference type="EMBL" id="PPS18068.1"/>
    </source>
</evidence>
<dbReference type="PANTHER" id="PTHR28106:SF1">
    <property type="entry name" value="MITOCHONDRIAL ATPASE COMPLEX SUBUNIT ATP10"/>
    <property type="match status" value="1"/>
</dbReference>
<dbReference type="EMBL" id="KZ662873">
    <property type="protein sequence ID" value="PPS18068.1"/>
    <property type="molecule type" value="Genomic_DNA"/>
</dbReference>
<accession>A0A2P5YR61</accession>